<keyword evidence="2" id="KW-1185">Reference proteome</keyword>
<reference evidence="1 2" key="1">
    <citation type="submission" date="2018-06" db="EMBL/GenBank/DDBJ databases">
        <authorList>
            <consortium name="Pathogen Informatics"/>
            <person name="Doyle S."/>
        </authorList>
    </citation>
    <scope>NUCLEOTIDE SEQUENCE [LARGE SCALE GENOMIC DNA]</scope>
    <source>
        <strain evidence="1 2">NCTC9381</strain>
    </source>
</reference>
<organism evidence="1 2">
    <name type="scientific">Enterobacter agglomerans</name>
    <name type="common">Erwinia herbicola</name>
    <name type="synonym">Pantoea agglomerans</name>
    <dbReference type="NCBI Taxonomy" id="549"/>
    <lineage>
        <taxon>Bacteria</taxon>
        <taxon>Pseudomonadati</taxon>
        <taxon>Pseudomonadota</taxon>
        <taxon>Gammaproteobacteria</taxon>
        <taxon>Enterobacterales</taxon>
        <taxon>Erwiniaceae</taxon>
        <taxon>Pantoea</taxon>
        <taxon>Pantoea agglomerans group</taxon>
    </lineage>
</organism>
<gene>
    <name evidence="1" type="ORF">NCTC9381_01110</name>
</gene>
<protein>
    <submittedName>
        <fullName evidence="1">Uncharacterized protein</fullName>
    </submittedName>
</protein>
<name>A0A379ABG3_ENTAG</name>
<proteinExistence type="predicted"/>
<accession>A0A379ABG3</accession>
<evidence type="ECO:0000313" key="1">
    <source>
        <dbReference type="EMBL" id="SUB15243.1"/>
    </source>
</evidence>
<sequence>MKQGAVWQLESTSQRIFPNSMNWQKRASVAADLPVCGQKKAPAKCQGVIFYRESDGDRGFDRGMRIVAFNLKIVELIVKQRRRFAFDNK</sequence>
<evidence type="ECO:0000313" key="2">
    <source>
        <dbReference type="Proteomes" id="UP000254640"/>
    </source>
</evidence>
<dbReference type="AlphaFoldDB" id="A0A379ABG3"/>
<dbReference type="Proteomes" id="UP000254640">
    <property type="component" value="Unassembled WGS sequence"/>
</dbReference>
<dbReference type="EMBL" id="UGSO01000001">
    <property type="protein sequence ID" value="SUB15243.1"/>
    <property type="molecule type" value="Genomic_DNA"/>
</dbReference>